<feature type="region of interest" description="Disordered" evidence="1">
    <location>
        <begin position="1"/>
        <end position="22"/>
    </location>
</feature>
<keyword evidence="2" id="KW-1133">Transmembrane helix</keyword>
<reference evidence="3 6" key="2">
    <citation type="submission" date="2023-08" db="EMBL/GenBank/DDBJ databases">
        <title>Bioegradation of LLDPE and BLDPE plastic by marine bacteria from coast plastic debris.</title>
        <authorList>
            <person name="Rong Z."/>
        </authorList>
    </citation>
    <scope>NUCLEOTIDE SEQUENCE [LARGE SCALE GENOMIC DNA]</scope>
    <source>
        <strain evidence="3 6">Z-2</strain>
    </source>
</reference>
<dbReference type="RefSeq" id="WP_167544025.1">
    <property type="nucleotide sequence ID" value="NZ_FNLM01000034.1"/>
</dbReference>
<dbReference type="EMBL" id="FNLM01000034">
    <property type="protein sequence ID" value="SDU71592.1"/>
    <property type="molecule type" value="Genomic_DNA"/>
</dbReference>
<dbReference type="Proteomes" id="UP000183180">
    <property type="component" value="Unassembled WGS sequence"/>
</dbReference>
<evidence type="ECO:0000256" key="1">
    <source>
        <dbReference type="SAM" id="MobiDB-lite"/>
    </source>
</evidence>
<evidence type="ECO:0000313" key="3">
    <source>
        <dbReference type="EMBL" id="MDS1115118.1"/>
    </source>
</evidence>
<keyword evidence="2" id="KW-0812">Transmembrane</keyword>
<dbReference type="STRING" id="158898.SAMN04488548_1343631"/>
<dbReference type="AlphaFoldDB" id="A0A1H2KSH1"/>
<reference evidence="4 5" key="1">
    <citation type="submission" date="2016-10" db="EMBL/GenBank/DDBJ databases">
        <authorList>
            <person name="de Groot N.N."/>
        </authorList>
    </citation>
    <scope>NUCLEOTIDE SEQUENCE [LARGE SCALE GENOMIC DNA]</scope>
    <source>
        <strain evidence="4 5">DSM 44215</strain>
    </source>
</reference>
<name>A0A1H2KSH1_9ACTN</name>
<feature type="transmembrane region" description="Helical" evidence="2">
    <location>
        <begin position="30"/>
        <end position="49"/>
    </location>
</feature>
<evidence type="ECO:0000313" key="5">
    <source>
        <dbReference type="Proteomes" id="UP000183180"/>
    </source>
</evidence>
<evidence type="ECO:0000313" key="4">
    <source>
        <dbReference type="EMBL" id="SDU71592.1"/>
    </source>
</evidence>
<organism evidence="4 5">
    <name type="scientific">Gordonia westfalica</name>
    <dbReference type="NCBI Taxonomy" id="158898"/>
    <lineage>
        <taxon>Bacteria</taxon>
        <taxon>Bacillati</taxon>
        <taxon>Actinomycetota</taxon>
        <taxon>Actinomycetes</taxon>
        <taxon>Mycobacteriales</taxon>
        <taxon>Gordoniaceae</taxon>
        <taxon>Gordonia</taxon>
    </lineage>
</organism>
<evidence type="ECO:0000313" key="6">
    <source>
        <dbReference type="Proteomes" id="UP001265083"/>
    </source>
</evidence>
<sequence length="50" mass="5336">MATHATGDLRSGLRTSRSAPRANYDVARRCRTIALSIVALLAVIVALTLI</sequence>
<dbReference type="EMBL" id="JAVLUS010000012">
    <property type="protein sequence ID" value="MDS1115118.1"/>
    <property type="molecule type" value="Genomic_DNA"/>
</dbReference>
<gene>
    <name evidence="3" type="ORF">RD149_15245</name>
    <name evidence="4" type="ORF">SAMN04488548_1343631</name>
</gene>
<evidence type="ECO:0000256" key="2">
    <source>
        <dbReference type="SAM" id="Phobius"/>
    </source>
</evidence>
<keyword evidence="2" id="KW-0472">Membrane</keyword>
<proteinExistence type="predicted"/>
<dbReference type="Proteomes" id="UP001265083">
    <property type="component" value="Unassembled WGS sequence"/>
</dbReference>
<keyword evidence="6" id="KW-1185">Reference proteome</keyword>
<protein>
    <submittedName>
        <fullName evidence="4">Uncharacterized protein</fullName>
    </submittedName>
</protein>
<accession>A0A1H2KSH1</accession>